<dbReference type="Gene3D" id="3.30.1980.10">
    <property type="entry name" value="Hypothetical protein YunC"/>
    <property type="match status" value="1"/>
</dbReference>
<sequence length="101" mass="11244">MLVTVEPLWIKDKPFTAVQVKLPKTNLLVVSNEVGYIMCGALDVDLLSDRLYEREIVAGRALGVKTIDQLLEAPLDKVTIAAKEKHGWEEGMNAKEALLRL</sequence>
<proteinExistence type="predicted"/>
<dbReference type="SUPFAM" id="SSF102891">
    <property type="entry name" value="Hypothetical protein Ta1206"/>
    <property type="match status" value="1"/>
</dbReference>
<accession>A0ABP3LG03</accession>
<reference evidence="2" key="1">
    <citation type="journal article" date="2019" name="Int. J. Syst. Evol. Microbiol.">
        <title>The Global Catalogue of Microorganisms (GCM) 10K type strain sequencing project: providing services to taxonomists for standard genome sequencing and annotation.</title>
        <authorList>
            <consortium name="The Broad Institute Genomics Platform"/>
            <consortium name="The Broad Institute Genome Sequencing Center for Infectious Disease"/>
            <person name="Wu L."/>
            <person name="Ma J."/>
        </authorList>
    </citation>
    <scope>NUCLEOTIDE SEQUENCE [LARGE SCALE GENOMIC DNA]</scope>
    <source>
        <strain evidence="2">JCM 12389</strain>
    </source>
</reference>
<dbReference type="InterPro" id="IPR036493">
    <property type="entry name" value="YunC_sf"/>
</dbReference>
<dbReference type="RefSeq" id="WP_370521696.1">
    <property type="nucleotide sequence ID" value="NZ_BAAADO010000006.1"/>
</dbReference>
<evidence type="ECO:0000313" key="1">
    <source>
        <dbReference type="EMBL" id="GAA0500004.1"/>
    </source>
</evidence>
<organism evidence="1 2">
    <name type="scientific">Salinibacillus aidingensis</name>
    <dbReference type="NCBI Taxonomy" id="237684"/>
    <lineage>
        <taxon>Bacteria</taxon>
        <taxon>Bacillati</taxon>
        <taxon>Bacillota</taxon>
        <taxon>Bacilli</taxon>
        <taxon>Bacillales</taxon>
        <taxon>Bacillaceae</taxon>
        <taxon>Salinibacillus</taxon>
    </lineage>
</organism>
<keyword evidence="2" id="KW-1185">Reference proteome</keyword>
<dbReference type="Proteomes" id="UP001500880">
    <property type="component" value="Unassembled WGS sequence"/>
</dbReference>
<gene>
    <name evidence="1" type="ORF">GCM10008986_29070</name>
</gene>
<dbReference type="Pfam" id="PF08827">
    <property type="entry name" value="DUF1805"/>
    <property type="match status" value="1"/>
</dbReference>
<dbReference type="EMBL" id="BAAADO010000006">
    <property type="protein sequence ID" value="GAA0500004.1"/>
    <property type="molecule type" value="Genomic_DNA"/>
</dbReference>
<name>A0ABP3LG03_9BACI</name>
<dbReference type="InterPro" id="IPR014931">
    <property type="entry name" value="DUF1805"/>
</dbReference>
<evidence type="ECO:0000313" key="2">
    <source>
        <dbReference type="Proteomes" id="UP001500880"/>
    </source>
</evidence>
<comment type="caution">
    <text evidence="1">The sequence shown here is derived from an EMBL/GenBank/DDBJ whole genome shotgun (WGS) entry which is preliminary data.</text>
</comment>
<protein>
    <submittedName>
        <fullName evidence="1">YunC family protein</fullName>
    </submittedName>
</protein>